<name>A0ABX0E5G9_9ACTN</name>
<organism evidence="1 2">
    <name type="scientific">Streptomyces ureilyticus</name>
    <dbReference type="NCBI Taxonomy" id="1775131"/>
    <lineage>
        <taxon>Bacteria</taxon>
        <taxon>Bacillati</taxon>
        <taxon>Actinomycetota</taxon>
        <taxon>Actinomycetes</taxon>
        <taxon>Kitasatosporales</taxon>
        <taxon>Streptomycetaceae</taxon>
        <taxon>Streptomyces</taxon>
    </lineage>
</organism>
<sequence>MGKRARGAKQREPRPFRELTGPFVVAPRSGCRIRTRLHLSPADEEALRAVGSHLGALAGADLAARVRIGNV</sequence>
<feature type="non-terminal residue" evidence="1">
    <location>
        <position position="71"/>
    </location>
</feature>
<accession>A0ABX0E5G9</accession>
<comment type="caution">
    <text evidence="1">The sequence shown here is derived from an EMBL/GenBank/DDBJ whole genome shotgun (WGS) entry which is preliminary data.</text>
</comment>
<proteinExistence type="predicted"/>
<evidence type="ECO:0000313" key="2">
    <source>
        <dbReference type="Proteomes" id="UP001518140"/>
    </source>
</evidence>
<dbReference type="Proteomes" id="UP001518140">
    <property type="component" value="Unassembled WGS sequence"/>
</dbReference>
<keyword evidence="2" id="KW-1185">Reference proteome</keyword>
<evidence type="ECO:0000313" key="1">
    <source>
        <dbReference type="EMBL" id="NGO49446.1"/>
    </source>
</evidence>
<gene>
    <name evidence="1" type="ORF">G6048_47820</name>
</gene>
<reference evidence="1 2" key="1">
    <citation type="submission" date="2020-02" db="EMBL/GenBank/DDBJ databases">
        <title>Whole-genome analyses of novel actinobacteria.</title>
        <authorList>
            <person name="Sahin N."/>
            <person name="Tokatli A."/>
        </authorList>
    </citation>
    <scope>NUCLEOTIDE SEQUENCE [LARGE SCALE GENOMIC DNA]</scope>
    <source>
        <strain evidence="1 2">YC419</strain>
    </source>
</reference>
<protein>
    <submittedName>
        <fullName evidence="1">Uncharacterized protein</fullName>
    </submittedName>
</protein>
<dbReference type="EMBL" id="JAAKZX010000427">
    <property type="protein sequence ID" value="NGO49446.1"/>
    <property type="molecule type" value="Genomic_DNA"/>
</dbReference>